<organism evidence="2 3">
    <name type="scientific">Proteiniborus ethanoligenes</name>
    <dbReference type="NCBI Taxonomy" id="415015"/>
    <lineage>
        <taxon>Bacteria</taxon>
        <taxon>Bacillati</taxon>
        <taxon>Bacillota</taxon>
        <taxon>Clostridia</taxon>
        <taxon>Eubacteriales</taxon>
        <taxon>Proteiniborus</taxon>
    </lineage>
</organism>
<dbReference type="PANTHER" id="PTHR42678:SF5">
    <property type="entry name" value="GLUTAMYL-TRNA(GLN) AMIDOTRANSFERASE SUBUNIT A"/>
    <property type="match status" value="1"/>
</dbReference>
<feature type="domain" description="Amidase" evidence="1">
    <location>
        <begin position="32"/>
        <end position="472"/>
    </location>
</feature>
<dbReference type="PIRSF" id="PIRSF001221">
    <property type="entry name" value="Amidase_fungi"/>
    <property type="match status" value="1"/>
</dbReference>
<dbReference type="PANTHER" id="PTHR42678">
    <property type="entry name" value="AMIDASE"/>
    <property type="match status" value="1"/>
</dbReference>
<gene>
    <name evidence="2" type="ORF">SAMN05660462_00993</name>
</gene>
<dbReference type="InterPro" id="IPR023631">
    <property type="entry name" value="Amidase_dom"/>
</dbReference>
<dbReference type="InterPro" id="IPR036928">
    <property type="entry name" value="AS_sf"/>
</dbReference>
<dbReference type="AlphaFoldDB" id="A0A1H3N084"/>
<dbReference type="EMBL" id="FNQE01000008">
    <property type="protein sequence ID" value="SDY82256.1"/>
    <property type="molecule type" value="Genomic_DNA"/>
</dbReference>
<dbReference type="RefSeq" id="WP_091728028.1">
    <property type="nucleotide sequence ID" value="NZ_FNQE01000008.1"/>
</dbReference>
<proteinExistence type="predicted"/>
<dbReference type="OrthoDB" id="9811471at2"/>
<keyword evidence="3" id="KW-1185">Reference proteome</keyword>
<dbReference type="SUPFAM" id="SSF75304">
    <property type="entry name" value="Amidase signature (AS) enzymes"/>
    <property type="match status" value="1"/>
</dbReference>
<name>A0A1H3N084_9FIRM</name>
<sequence>MSTEKKGFILEEATISSVHDAMKRGELTCRQLVEMYLERIEAYDQKGPALNSVIMINPKVLEIADELDKKFKESGFIGPLHGIPVLLKDNVDTGDMPTTAGSLSLEGVTPEDDAFITKKLKEAGALIIAKVNLHEFAVWGETVSSILGQTLNPYDLTRTPGGSSGGTGAAVAANFGLIGIGSDTINSIRSPASACSLVGLRPTVGLVSRDGIVPYSMTQDTSGPIMRTVEDTAKVLDAIAGYDPADPQTAWSIGHKPETYTAFLNKDGLKGKRIGVLKSFFGKSHIHEEVNKVVNNGLEEMKKNGATLVPIEENIDADSLVKEVSVHLYDLKSHLNVYLKDLGARAKVNSLEDVIESGKYHKGIEENIKFAQTLDINTPEYNQRLIKRMELRDLVMRIMAEYDLDAIAFPHQKRPVVKVGEPQAERNGVLGSATGFPSCVVPAGFTTPTEEAPIGVPVGLEILGREWDEGKLIEIAYGFEQATHYRKVPVSTPCLKG</sequence>
<accession>A0A1H3N084</accession>
<dbReference type="GO" id="GO:0016740">
    <property type="term" value="F:transferase activity"/>
    <property type="evidence" value="ECO:0007669"/>
    <property type="project" value="UniProtKB-KW"/>
</dbReference>
<evidence type="ECO:0000259" key="1">
    <source>
        <dbReference type="Pfam" id="PF01425"/>
    </source>
</evidence>
<dbReference type="Proteomes" id="UP000198625">
    <property type="component" value="Unassembled WGS sequence"/>
</dbReference>
<evidence type="ECO:0000313" key="2">
    <source>
        <dbReference type="EMBL" id="SDY82256.1"/>
    </source>
</evidence>
<dbReference type="Gene3D" id="3.90.1300.10">
    <property type="entry name" value="Amidase signature (AS) domain"/>
    <property type="match status" value="1"/>
</dbReference>
<dbReference type="Pfam" id="PF01425">
    <property type="entry name" value="Amidase"/>
    <property type="match status" value="1"/>
</dbReference>
<evidence type="ECO:0000313" key="3">
    <source>
        <dbReference type="Proteomes" id="UP000198625"/>
    </source>
</evidence>
<reference evidence="2 3" key="1">
    <citation type="submission" date="2016-10" db="EMBL/GenBank/DDBJ databases">
        <authorList>
            <person name="de Groot N.N."/>
        </authorList>
    </citation>
    <scope>NUCLEOTIDE SEQUENCE [LARGE SCALE GENOMIC DNA]</scope>
    <source>
        <strain evidence="2 3">DSM 21650</strain>
    </source>
</reference>
<keyword evidence="2" id="KW-0808">Transferase</keyword>
<dbReference type="STRING" id="415015.SAMN05660462_00993"/>
<protein>
    <submittedName>
        <fullName evidence="2">Asp-tRNAAsn/Glu-tRNAGln amidotransferase A subunit</fullName>
    </submittedName>
</protein>